<gene>
    <name evidence="20" type="ORF">B9G98_00379</name>
</gene>
<dbReference type="AlphaFoldDB" id="A0A2T0FCU7"/>
<evidence type="ECO:0000256" key="2">
    <source>
        <dbReference type="ARBA" id="ARBA00004123"/>
    </source>
</evidence>
<dbReference type="GO" id="GO:0004482">
    <property type="term" value="F:mRNA 5'-cap (guanine-N7-)-methyltransferase activity"/>
    <property type="evidence" value="ECO:0007669"/>
    <property type="project" value="UniProtKB-EC"/>
</dbReference>
<evidence type="ECO:0000256" key="4">
    <source>
        <dbReference type="ARBA" id="ARBA00022603"/>
    </source>
</evidence>
<feature type="site" description="mRNA cap binding" evidence="17">
    <location>
        <position position="136"/>
    </location>
</feature>
<feature type="site" description="mRNA cap binding" evidence="17">
    <location>
        <position position="167"/>
    </location>
</feature>
<reference evidence="20 21" key="1">
    <citation type="submission" date="2017-04" db="EMBL/GenBank/DDBJ databases">
        <title>Genome sequencing of [Candida] sorbophila.</title>
        <authorList>
            <person name="Ahn J.O."/>
        </authorList>
    </citation>
    <scope>NUCLEOTIDE SEQUENCE [LARGE SCALE GENOMIC DNA]</scope>
    <source>
        <strain evidence="20 21">DS02</strain>
    </source>
</reference>
<dbReference type="CDD" id="cd02440">
    <property type="entry name" value="AdoMet_MTases"/>
    <property type="match status" value="1"/>
</dbReference>
<dbReference type="InterPro" id="IPR016899">
    <property type="entry name" value="mRNA_G-N7_MeTrfase_euk"/>
</dbReference>
<feature type="site" description="mRNA cap binding" evidence="17">
    <location>
        <position position="211"/>
    </location>
</feature>
<feature type="site" description="mRNA cap binding" evidence="17">
    <location>
        <position position="364"/>
    </location>
</feature>
<feature type="site" description="mRNA cap binding" evidence="17">
    <location>
        <position position="142"/>
    </location>
</feature>
<evidence type="ECO:0000313" key="21">
    <source>
        <dbReference type="Proteomes" id="UP000238350"/>
    </source>
</evidence>
<evidence type="ECO:0000259" key="19">
    <source>
        <dbReference type="PROSITE" id="PS51562"/>
    </source>
</evidence>
<dbReference type="GO" id="GO:0003723">
    <property type="term" value="F:RNA binding"/>
    <property type="evidence" value="ECO:0007669"/>
    <property type="project" value="UniProtKB-KW"/>
</dbReference>
<dbReference type="Pfam" id="PF03291">
    <property type="entry name" value="mRNA_G-N7_MeTrfase"/>
    <property type="match status" value="1"/>
</dbReference>
<feature type="binding site" evidence="16">
    <location>
        <position position="212"/>
    </location>
    <ligand>
        <name>S-adenosyl-L-methionine</name>
        <dbReference type="ChEBI" id="CHEBI:59789"/>
    </ligand>
</feature>
<protein>
    <recommendedName>
        <fullName evidence="14 15">mRNA cap guanine-N(7) methyltransferase</fullName>
        <ecNumber evidence="3 15">2.1.1.56</ecNumber>
    </recommendedName>
    <alternativeName>
        <fullName evidence="11 15">mRNA (guanine-N(7))-methyltransferase</fullName>
    </alternativeName>
    <alternativeName>
        <fullName evidence="12 15">mRNA cap methyltransferase</fullName>
    </alternativeName>
</protein>
<dbReference type="GeneID" id="36514128"/>
<evidence type="ECO:0000256" key="6">
    <source>
        <dbReference type="ARBA" id="ARBA00022679"/>
    </source>
</evidence>
<dbReference type="EMBL" id="NDIQ01000001">
    <property type="protein sequence ID" value="PRT52759.1"/>
    <property type="molecule type" value="Genomic_DNA"/>
</dbReference>
<feature type="region of interest" description="Disordered" evidence="18">
    <location>
        <begin position="1"/>
        <end position="100"/>
    </location>
</feature>
<comment type="function">
    <text evidence="1">Responsible for methylating the 5'-cap structure of mRNAs.</text>
</comment>
<dbReference type="SUPFAM" id="SSF53335">
    <property type="entry name" value="S-adenosyl-L-methionine-dependent methyltransferases"/>
    <property type="match status" value="1"/>
</dbReference>
<accession>A0A2T0FCU7</accession>
<feature type="binding site" evidence="16">
    <location>
        <position position="133"/>
    </location>
    <ligand>
        <name>S-adenosyl-L-methionine</name>
        <dbReference type="ChEBI" id="CHEBI:59789"/>
    </ligand>
</feature>
<evidence type="ECO:0000256" key="5">
    <source>
        <dbReference type="ARBA" id="ARBA00022664"/>
    </source>
</evidence>
<evidence type="ECO:0000256" key="7">
    <source>
        <dbReference type="ARBA" id="ARBA00022691"/>
    </source>
</evidence>
<dbReference type="PROSITE" id="PS51562">
    <property type="entry name" value="RNA_CAP0_MT"/>
    <property type="match status" value="1"/>
</dbReference>
<feature type="binding site" evidence="16">
    <location>
        <position position="184"/>
    </location>
    <ligand>
        <name>S-adenosyl-L-methionine</name>
        <dbReference type="ChEBI" id="CHEBI:59789"/>
    </ligand>
</feature>
<keyword evidence="10 15" id="KW-0539">Nucleus</keyword>
<keyword evidence="4 15" id="KW-0489">Methyltransferase</keyword>
<dbReference type="GO" id="GO:0005634">
    <property type="term" value="C:nucleus"/>
    <property type="evidence" value="ECO:0007669"/>
    <property type="project" value="UniProtKB-SubCell"/>
</dbReference>
<keyword evidence="9 15" id="KW-0506">mRNA capping</keyword>
<feature type="compositionally biased region" description="Polar residues" evidence="18">
    <location>
        <begin position="87"/>
        <end position="96"/>
    </location>
</feature>
<evidence type="ECO:0000256" key="12">
    <source>
        <dbReference type="ARBA" id="ARBA00033387"/>
    </source>
</evidence>
<dbReference type="InterPro" id="IPR029063">
    <property type="entry name" value="SAM-dependent_MTases_sf"/>
</dbReference>
<evidence type="ECO:0000256" key="13">
    <source>
        <dbReference type="ARBA" id="ARBA00044712"/>
    </source>
</evidence>
<keyword evidence="6 15" id="KW-0808">Transferase</keyword>
<organism evidence="20 21">
    <name type="scientific">Wickerhamiella sorbophila</name>
    <dbReference type="NCBI Taxonomy" id="45607"/>
    <lineage>
        <taxon>Eukaryota</taxon>
        <taxon>Fungi</taxon>
        <taxon>Dikarya</taxon>
        <taxon>Ascomycota</taxon>
        <taxon>Saccharomycotina</taxon>
        <taxon>Dipodascomycetes</taxon>
        <taxon>Dipodascales</taxon>
        <taxon>Trichomonascaceae</taxon>
        <taxon>Wickerhamiella</taxon>
    </lineage>
</organism>
<feature type="compositionally biased region" description="Basic and acidic residues" evidence="18">
    <location>
        <begin position="69"/>
        <end position="83"/>
    </location>
</feature>
<comment type="catalytic activity">
    <reaction evidence="13">
        <text>a 5'-end (5'-triphosphoguanosine)-ribonucleoside in mRNA + S-adenosyl-L-methionine = a 5'-end (N(7)-methyl 5'-triphosphoguanosine)-ribonucleoside in mRNA + S-adenosyl-L-homocysteine</text>
        <dbReference type="Rhea" id="RHEA:67008"/>
        <dbReference type="Rhea" id="RHEA-COMP:17166"/>
        <dbReference type="Rhea" id="RHEA-COMP:17167"/>
        <dbReference type="ChEBI" id="CHEBI:57856"/>
        <dbReference type="ChEBI" id="CHEBI:59789"/>
        <dbReference type="ChEBI" id="CHEBI:156461"/>
        <dbReference type="ChEBI" id="CHEBI:167617"/>
        <dbReference type="EC" id="2.1.1.56"/>
    </reaction>
</comment>
<dbReference type="Gene3D" id="3.40.50.150">
    <property type="entry name" value="Vaccinia Virus protein VP39"/>
    <property type="match status" value="1"/>
</dbReference>
<keyword evidence="7 15" id="KW-0949">S-adenosyl-L-methionine</keyword>
<comment type="subcellular location">
    <subcellularLocation>
        <location evidence="2 15">Nucleus</location>
    </subcellularLocation>
</comment>
<name>A0A2T0FCU7_9ASCO</name>
<sequence length="372" mass="42178">MYDPARDTWQESPPRPSSLPKKPNLDAEEEKAVDSKNGSKNESKSGTPVSSRAPSEVPSIRDSSADGSFSRKQENGGETDKYAVRQHYNSRPNNSTQERKKSTIFGVRSFNNFVKSLLIDMYSRPHDVALDLGCGKGGDLLKWLKAGIDGLIGVDIADISIEHAKDRFAHMRSKCFWVDFCVGDPFLDRLEDIVHPDAFPVDVVSCQFAFHYAFETEERLRNALANISRVLKRGGKFIGTIPDSEQLVRNLKLGKKQWGNSIYRISFEEANPTGTFETLWGNRYMFHLTEAVEDVPEYVVPFEGFVKLAQEYNLKLERHQTFMKFFHQAVRDRDVKKVAEDSKILNRDGTFAIGEEQLEACAVYAVFAFEKV</sequence>
<feature type="binding site" evidence="16">
    <location>
        <position position="115"/>
    </location>
    <ligand>
        <name>S-adenosyl-L-methionine</name>
        <dbReference type="ChEBI" id="CHEBI:59789"/>
    </ligand>
</feature>
<feature type="binding site" evidence="16">
    <location>
        <position position="207"/>
    </location>
    <ligand>
        <name>S-adenosyl-L-methionine</name>
        <dbReference type="ChEBI" id="CHEBI:59789"/>
    </ligand>
</feature>
<dbReference type="RefSeq" id="XP_024662705.1">
    <property type="nucleotide sequence ID" value="XM_024806937.1"/>
</dbReference>
<dbReference type="EC" id="2.1.1.56" evidence="3 15"/>
<dbReference type="PIRSF" id="PIRSF028762">
    <property type="entry name" value="ABD1"/>
    <property type="match status" value="1"/>
</dbReference>
<feature type="site" description="mRNA cap binding" evidence="17">
    <location>
        <position position="297"/>
    </location>
</feature>
<evidence type="ECO:0000256" key="15">
    <source>
        <dbReference type="PIRNR" id="PIRNR028762"/>
    </source>
</evidence>
<comment type="similarity">
    <text evidence="15">Belongs to the class I-like SAM-binding methyltransferase superfamily. mRNA cap 0 methyltransferase family.</text>
</comment>
<evidence type="ECO:0000256" key="11">
    <source>
        <dbReference type="ARBA" id="ARBA00032772"/>
    </source>
</evidence>
<evidence type="ECO:0000256" key="18">
    <source>
        <dbReference type="SAM" id="MobiDB-lite"/>
    </source>
</evidence>
<evidence type="ECO:0000256" key="1">
    <source>
        <dbReference type="ARBA" id="ARBA00003378"/>
    </source>
</evidence>
<evidence type="ECO:0000256" key="14">
    <source>
        <dbReference type="ARBA" id="ARBA00049739"/>
    </source>
</evidence>
<evidence type="ECO:0000256" key="9">
    <source>
        <dbReference type="ARBA" id="ARBA00023042"/>
    </source>
</evidence>
<feature type="domain" description="MRNA cap 0 methyltransferase" evidence="19">
    <location>
        <begin position="102"/>
        <end position="372"/>
    </location>
</feature>
<keyword evidence="21" id="KW-1185">Reference proteome</keyword>
<evidence type="ECO:0000256" key="17">
    <source>
        <dbReference type="PIRSR" id="PIRSR028762-2"/>
    </source>
</evidence>
<evidence type="ECO:0000256" key="10">
    <source>
        <dbReference type="ARBA" id="ARBA00023242"/>
    </source>
</evidence>
<proteinExistence type="inferred from homology"/>
<evidence type="ECO:0000256" key="3">
    <source>
        <dbReference type="ARBA" id="ARBA00011926"/>
    </source>
</evidence>
<dbReference type="PANTHER" id="PTHR12189">
    <property type="entry name" value="MRNA GUANINE-7- METHYLTRANSFERASE"/>
    <property type="match status" value="1"/>
</dbReference>
<comment type="caution">
    <text evidence="20">The sequence shown here is derived from an EMBL/GenBank/DDBJ whole genome shotgun (WGS) entry which is preliminary data.</text>
</comment>
<evidence type="ECO:0000313" key="20">
    <source>
        <dbReference type="EMBL" id="PRT52759.1"/>
    </source>
</evidence>
<dbReference type="OrthoDB" id="10248867at2759"/>
<feature type="binding site" evidence="16">
    <location>
        <position position="155"/>
    </location>
    <ligand>
        <name>S-adenosyl-L-methionine</name>
        <dbReference type="ChEBI" id="CHEBI:59789"/>
    </ligand>
</feature>
<dbReference type="InterPro" id="IPR004971">
    <property type="entry name" value="mRNA_G-N7_MeTrfase_dom"/>
</dbReference>
<feature type="binding site" evidence="17">
    <location>
        <begin position="111"/>
        <end position="112"/>
    </location>
    <ligand>
        <name>mRNA</name>
        <dbReference type="ChEBI" id="CHEBI:33699"/>
    </ligand>
</feature>
<dbReference type="Proteomes" id="UP000238350">
    <property type="component" value="Unassembled WGS sequence"/>
</dbReference>
<dbReference type="STRING" id="45607.A0A2T0FCU7"/>
<evidence type="ECO:0000256" key="8">
    <source>
        <dbReference type="ARBA" id="ARBA00022884"/>
    </source>
</evidence>
<evidence type="ECO:0000256" key="16">
    <source>
        <dbReference type="PIRSR" id="PIRSR028762-1"/>
    </source>
</evidence>
<feature type="compositionally biased region" description="Basic and acidic residues" evidence="18">
    <location>
        <begin position="30"/>
        <end position="43"/>
    </location>
</feature>
<dbReference type="InterPro" id="IPR039753">
    <property type="entry name" value="RG7MT1"/>
</dbReference>
<keyword evidence="8 15" id="KW-0694">RNA-binding</keyword>
<dbReference type="PANTHER" id="PTHR12189:SF2">
    <property type="entry name" value="MRNA CAP GUANINE-N7 METHYLTRANSFERASE"/>
    <property type="match status" value="1"/>
</dbReference>
<keyword evidence="5 15" id="KW-0507">mRNA processing</keyword>